<name>A0A9W7AMW4_9STRA</name>
<comment type="similarity">
    <text evidence="2">Belongs to the DNA repair metallo-beta-lactamase (DRMBL) family.</text>
</comment>
<dbReference type="SUPFAM" id="SSF56281">
    <property type="entry name" value="Metallo-hydrolase/oxidoreductase"/>
    <property type="match status" value="1"/>
</dbReference>
<dbReference type="GO" id="GO:0036297">
    <property type="term" value="P:interstrand cross-link repair"/>
    <property type="evidence" value="ECO:0007669"/>
    <property type="project" value="TreeGrafter"/>
</dbReference>
<dbReference type="InterPro" id="IPR011084">
    <property type="entry name" value="DRMBL"/>
</dbReference>
<dbReference type="GO" id="GO:0005634">
    <property type="term" value="C:nucleus"/>
    <property type="evidence" value="ECO:0007669"/>
    <property type="project" value="UniProtKB-SubCell"/>
</dbReference>
<dbReference type="PANTHER" id="PTHR23240">
    <property type="entry name" value="DNA CROSS-LINK REPAIR PROTEIN PSO2/SNM1-RELATED"/>
    <property type="match status" value="1"/>
</dbReference>
<dbReference type="Pfam" id="PF07522">
    <property type="entry name" value="DRMBL"/>
    <property type="match status" value="1"/>
</dbReference>
<reference evidence="7" key="1">
    <citation type="submission" date="2022-07" db="EMBL/GenBank/DDBJ databases">
        <title>Genome analysis of Parmales, a sister group of diatoms, reveals the evolutionary specialization of diatoms from phago-mixotrophs to photoautotrophs.</title>
        <authorList>
            <person name="Ban H."/>
            <person name="Sato S."/>
            <person name="Yoshikawa S."/>
            <person name="Kazumasa Y."/>
            <person name="Nakamura Y."/>
            <person name="Ichinomiya M."/>
            <person name="Saitoh K."/>
            <person name="Sato N."/>
            <person name="Blanc-Mathieu R."/>
            <person name="Endo H."/>
            <person name="Kuwata A."/>
            <person name="Ogata H."/>
        </authorList>
    </citation>
    <scope>NUCLEOTIDE SEQUENCE</scope>
</reference>
<keyword evidence="8" id="KW-1185">Reference proteome</keyword>
<keyword evidence="5" id="KW-0539">Nucleus</keyword>
<dbReference type="PANTHER" id="PTHR23240:SF35">
    <property type="entry name" value="DNA REPAIR METALLO-BETA-LACTAMASE FAMILY PROTEIN-RELATED"/>
    <property type="match status" value="1"/>
</dbReference>
<gene>
    <name evidence="7" type="ORF">TrRE_jg12359</name>
</gene>
<dbReference type="Gene3D" id="3.40.50.12650">
    <property type="match status" value="1"/>
</dbReference>
<dbReference type="OrthoDB" id="262529at2759"/>
<protein>
    <recommendedName>
        <fullName evidence="6">DNA repair metallo-beta-lactamase domain-containing protein</fullName>
    </recommendedName>
</protein>
<dbReference type="AlphaFoldDB" id="A0A9W7AMW4"/>
<dbReference type="GO" id="GO:0035312">
    <property type="term" value="F:5'-3' DNA exonuclease activity"/>
    <property type="evidence" value="ECO:0007669"/>
    <property type="project" value="TreeGrafter"/>
</dbReference>
<comment type="caution">
    <text evidence="7">The sequence shown here is derived from an EMBL/GenBank/DDBJ whole genome shotgun (WGS) entry which is preliminary data.</text>
</comment>
<dbReference type="Proteomes" id="UP001165082">
    <property type="component" value="Unassembled WGS sequence"/>
</dbReference>
<dbReference type="GO" id="GO:0006303">
    <property type="term" value="P:double-strand break repair via nonhomologous end joining"/>
    <property type="evidence" value="ECO:0007669"/>
    <property type="project" value="TreeGrafter"/>
</dbReference>
<keyword evidence="3" id="KW-0227">DNA damage</keyword>
<accession>A0A9W7AMW4</accession>
<evidence type="ECO:0000256" key="3">
    <source>
        <dbReference type="ARBA" id="ARBA00022763"/>
    </source>
</evidence>
<feature type="domain" description="DNA repair metallo-beta-lactamase" evidence="6">
    <location>
        <begin position="223"/>
        <end position="355"/>
    </location>
</feature>
<dbReference type="EMBL" id="BRXZ01002874">
    <property type="protein sequence ID" value="GMH71978.1"/>
    <property type="molecule type" value="Genomic_DNA"/>
</dbReference>
<sequence>MIQKSTKEKVADTAARKRTNTWSTKDKNWDAGTIYCSPVTYKLVVQELRVDPKYVCAIPLNTPFTVVSPDCLGRDVTVSLCEANHCPGAVLFFFTIRNPAKPRSPPTTVLHVGDFRWDRAYMQNIEIISKICSRKVRLNELYLDTTYCDAKYDFPAQRDSIDAALKCVEVEGIGSESGKTLFVFGAYTIGKEKIFVAVARMFGKKIWVDARREKVLKTFFSDEDAKMLTRNKAETNVWVVGLGQIVNKGLKEILDDANKRSGGGGLRGPKYQRVVGFRPSGWTYSGKSTKKKDAMLQTTLAPQKKTKIPDIVASRKSGVVSIYGIPYSEHSSFSELVDCLMCLQPQNIIPTVSADKSREQVTLLLDSCRALIKEEKDSGVHDEEEAKRRNAS</sequence>
<comment type="subcellular location">
    <subcellularLocation>
        <location evidence="1">Nucleus</location>
    </subcellularLocation>
</comment>
<dbReference type="Gene3D" id="3.60.15.10">
    <property type="entry name" value="Ribonuclease Z/Hydroxyacylglutathione hydrolase-like"/>
    <property type="match status" value="1"/>
</dbReference>
<organism evidence="7 8">
    <name type="scientific">Triparma retinervis</name>
    <dbReference type="NCBI Taxonomy" id="2557542"/>
    <lineage>
        <taxon>Eukaryota</taxon>
        <taxon>Sar</taxon>
        <taxon>Stramenopiles</taxon>
        <taxon>Ochrophyta</taxon>
        <taxon>Bolidophyceae</taxon>
        <taxon>Parmales</taxon>
        <taxon>Triparmaceae</taxon>
        <taxon>Triparma</taxon>
    </lineage>
</organism>
<evidence type="ECO:0000313" key="7">
    <source>
        <dbReference type="EMBL" id="GMH71978.1"/>
    </source>
</evidence>
<proteinExistence type="inferred from homology"/>
<dbReference type="GO" id="GO:0003684">
    <property type="term" value="F:damaged DNA binding"/>
    <property type="evidence" value="ECO:0007669"/>
    <property type="project" value="TreeGrafter"/>
</dbReference>
<evidence type="ECO:0000256" key="4">
    <source>
        <dbReference type="ARBA" id="ARBA00023204"/>
    </source>
</evidence>
<evidence type="ECO:0000259" key="6">
    <source>
        <dbReference type="Pfam" id="PF07522"/>
    </source>
</evidence>
<evidence type="ECO:0000256" key="1">
    <source>
        <dbReference type="ARBA" id="ARBA00004123"/>
    </source>
</evidence>
<evidence type="ECO:0000256" key="5">
    <source>
        <dbReference type="ARBA" id="ARBA00023242"/>
    </source>
</evidence>
<evidence type="ECO:0000313" key="8">
    <source>
        <dbReference type="Proteomes" id="UP001165082"/>
    </source>
</evidence>
<keyword evidence="4" id="KW-0234">DNA repair</keyword>
<dbReference type="FunFam" id="3.40.50.12650:FF:000001">
    <property type="entry name" value="DNA cross-link repair 1A"/>
    <property type="match status" value="1"/>
</dbReference>
<dbReference type="InterPro" id="IPR036866">
    <property type="entry name" value="RibonucZ/Hydroxyglut_hydro"/>
</dbReference>
<evidence type="ECO:0000256" key="2">
    <source>
        <dbReference type="ARBA" id="ARBA00010304"/>
    </source>
</evidence>